<dbReference type="EMBL" id="MT104468">
    <property type="protein sequence ID" value="QJD54782.1"/>
    <property type="molecule type" value="Genomic_DNA"/>
</dbReference>
<gene>
    <name evidence="1" type="ORF">PssvBMR5_gp14c</name>
</gene>
<protein>
    <submittedName>
        <fullName evidence="1">Uncharacterized protein</fullName>
    </submittedName>
</protein>
<accession>A0A6M3TCN5</accession>
<name>A0A6M3TCN5_9CAUD</name>
<organism evidence="1 2">
    <name type="scientific">Pseudomonas phage MR5</name>
    <dbReference type="NCBI Taxonomy" id="2711172"/>
    <lineage>
        <taxon>Viruses</taxon>
        <taxon>Duplodnaviria</taxon>
        <taxon>Heunggongvirae</taxon>
        <taxon>Uroviricota</taxon>
        <taxon>Caudoviricetes</taxon>
        <taxon>Autographivirales</taxon>
        <taxon>Autoscriptoviridae</taxon>
        <taxon>Krylovirinae</taxon>
        <taxon>Mojovirus</taxon>
        <taxon>Mojovirus MR5</taxon>
    </lineage>
</organism>
<sequence>MFNCSASLNTCHLINVKLLLYRSSALVLFRTRLGNYRSSYPVNHYNAIESISCSWVQCTNVLFDNQRRKQPCRNQTFLMGSHMQYSLLWFIQRIPRDMLRVSTQATRTLDSFALFRVELWGSCRHDDFLVGGLQLQTDVGHDGDNLRLLEHVHGGVEAGAGLHLDLLAVLVFCNTQHDASDVHSLVALACGSGDGVLGLDVGDQLDSGQLGQDGVVLGGQAGDFVEQALGFGGQFFSEGQHFGISHCCNSNQLCRGLVGEWPNQ</sequence>
<proteinExistence type="predicted"/>
<dbReference type="Proteomes" id="UP000501738">
    <property type="component" value="Segment"/>
</dbReference>
<keyword evidence="2" id="KW-1185">Reference proteome</keyword>
<reference evidence="1 2" key="1">
    <citation type="journal article" date="2020" name="Microb. Biotechnol.">
        <title>Phage biocontrol to combat Pseudomonas syringae pathogens causing disease in cherry.</title>
        <authorList>
            <person name="Rabiey M."/>
            <person name="Roy S.R."/>
            <person name="Holtappels D."/>
            <person name="Franceschetti L."/>
            <person name="Quilty B.J."/>
            <person name="Creeth R."/>
            <person name="Sundin G.W."/>
            <person name="Wagemans J."/>
            <person name="Lavigne R."/>
            <person name="Jackson R.W."/>
        </authorList>
    </citation>
    <scope>NUCLEOTIDE SEQUENCE [LARGE SCALE GENOMIC DNA]</scope>
</reference>
<evidence type="ECO:0000313" key="1">
    <source>
        <dbReference type="EMBL" id="QJD54782.1"/>
    </source>
</evidence>
<evidence type="ECO:0000313" key="2">
    <source>
        <dbReference type="Proteomes" id="UP000501738"/>
    </source>
</evidence>